<evidence type="ECO:0000256" key="7">
    <source>
        <dbReference type="ARBA" id="ARBA00023136"/>
    </source>
</evidence>
<keyword evidence="5" id="KW-1133">Transmembrane helix</keyword>
<keyword evidence="7" id="KW-0472">Membrane</keyword>
<evidence type="ECO:0000256" key="2">
    <source>
        <dbReference type="ARBA" id="ARBA00008969"/>
    </source>
</evidence>
<dbReference type="PANTHER" id="PTHR21508:SF5">
    <property type="entry name" value="MITOGUARDIN"/>
    <property type="match status" value="1"/>
</dbReference>
<organism evidence="8 9">
    <name type="scientific">Portunus trituberculatus</name>
    <name type="common">Swimming crab</name>
    <name type="synonym">Neptunus trituberculatus</name>
    <dbReference type="NCBI Taxonomy" id="210409"/>
    <lineage>
        <taxon>Eukaryota</taxon>
        <taxon>Metazoa</taxon>
        <taxon>Ecdysozoa</taxon>
        <taxon>Arthropoda</taxon>
        <taxon>Crustacea</taxon>
        <taxon>Multicrustacea</taxon>
        <taxon>Malacostraca</taxon>
        <taxon>Eumalacostraca</taxon>
        <taxon>Eucarida</taxon>
        <taxon>Decapoda</taxon>
        <taxon>Pleocyemata</taxon>
        <taxon>Brachyura</taxon>
        <taxon>Eubrachyura</taxon>
        <taxon>Portunoidea</taxon>
        <taxon>Portunidae</taxon>
        <taxon>Portuninae</taxon>
        <taxon>Portunus</taxon>
    </lineage>
</organism>
<keyword evidence="4" id="KW-1000">Mitochondrion outer membrane</keyword>
<protein>
    <submittedName>
        <fullName evidence="8">Mitoguardin-2</fullName>
    </submittedName>
</protein>
<dbReference type="GO" id="GO:0008053">
    <property type="term" value="P:mitochondrial fusion"/>
    <property type="evidence" value="ECO:0007669"/>
    <property type="project" value="InterPro"/>
</dbReference>
<comment type="caution">
    <text evidence="8">The sequence shown here is derived from an EMBL/GenBank/DDBJ whole genome shotgun (WGS) entry which is preliminary data.</text>
</comment>
<dbReference type="AlphaFoldDB" id="A0A5B7EFZ0"/>
<dbReference type="OrthoDB" id="8880065at2759"/>
<keyword evidence="3" id="KW-0812">Transmembrane</keyword>
<keyword evidence="9" id="KW-1185">Reference proteome</keyword>
<evidence type="ECO:0000313" key="8">
    <source>
        <dbReference type="EMBL" id="MPC32146.1"/>
    </source>
</evidence>
<evidence type="ECO:0000256" key="3">
    <source>
        <dbReference type="ARBA" id="ARBA00022692"/>
    </source>
</evidence>
<dbReference type="PANTHER" id="PTHR21508">
    <property type="entry name" value="MITOGUARDIN"/>
    <property type="match status" value="1"/>
</dbReference>
<gene>
    <name evidence="8" type="primary">fam73b</name>
    <name evidence="8" type="ORF">E2C01_025452</name>
</gene>
<comment type="subcellular location">
    <subcellularLocation>
        <location evidence="1">Mitochondrion outer membrane</location>
    </subcellularLocation>
</comment>
<evidence type="ECO:0000256" key="1">
    <source>
        <dbReference type="ARBA" id="ARBA00004294"/>
    </source>
</evidence>
<dbReference type="InterPro" id="IPR019392">
    <property type="entry name" value="Miga"/>
</dbReference>
<dbReference type="EMBL" id="VSRR010002573">
    <property type="protein sequence ID" value="MPC32146.1"/>
    <property type="molecule type" value="Genomic_DNA"/>
</dbReference>
<dbReference type="Pfam" id="PF10265">
    <property type="entry name" value="Miga"/>
    <property type="match status" value="1"/>
</dbReference>
<dbReference type="Proteomes" id="UP000324222">
    <property type="component" value="Unassembled WGS sequence"/>
</dbReference>
<evidence type="ECO:0000256" key="5">
    <source>
        <dbReference type="ARBA" id="ARBA00022989"/>
    </source>
</evidence>
<dbReference type="GO" id="GO:0005741">
    <property type="term" value="C:mitochondrial outer membrane"/>
    <property type="evidence" value="ECO:0007669"/>
    <property type="project" value="UniProtKB-SubCell"/>
</dbReference>
<evidence type="ECO:0000256" key="4">
    <source>
        <dbReference type="ARBA" id="ARBA00022787"/>
    </source>
</evidence>
<keyword evidence="6" id="KW-0496">Mitochondrion</keyword>
<comment type="similarity">
    <text evidence="2">Belongs to the mitoguardin family.</text>
</comment>
<proteinExistence type="inferred from homology"/>
<accession>A0A5B7EFZ0</accession>
<sequence>MLDFLTECDWSEVEAELQGRGVKAITFYDVVLDFILMDAFEDLENPPSSVTAVALSTAVWSVLRAKRRMLKYHDGFIAHFYDVSEHLSPVLAWGFLGPDENIRELCTFFKDQIVGLLQDLFSFSNVRYTTVEELAVDVMNLTRERFQVISQRLAL</sequence>
<evidence type="ECO:0000313" key="9">
    <source>
        <dbReference type="Proteomes" id="UP000324222"/>
    </source>
</evidence>
<reference evidence="8 9" key="1">
    <citation type="submission" date="2019-05" db="EMBL/GenBank/DDBJ databases">
        <title>Another draft genome of Portunus trituberculatus and its Hox gene families provides insights of decapod evolution.</title>
        <authorList>
            <person name="Jeong J.-H."/>
            <person name="Song I."/>
            <person name="Kim S."/>
            <person name="Choi T."/>
            <person name="Kim D."/>
            <person name="Ryu S."/>
            <person name="Kim W."/>
        </authorList>
    </citation>
    <scope>NUCLEOTIDE SEQUENCE [LARGE SCALE GENOMIC DNA]</scope>
    <source>
        <tissue evidence="8">Muscle</tissue>
    </source>
</reference>
<name>A0A5B7EFZ0_PORTR</name>
<evidence type="ECO:0000256" key="6">
    <source>
        <dbReference type="ARBA" id="ARBA00023128"/>
    </source>
</evidence>